<accession>A0A3N1YAM9</accession>
<keyword evidence="2" id="KW-0808">Transferase</keyword>
<dbReference type="GO" id="GO:0050566">
    <property type="term" value="F:asparaginyl-tRNA synthase (glutamine-hydrolyzing) activity"/>
    <property type="evidence" value="ECO:0007669"/>
    <property type="project" value="RHEA"/>
</dbReference>
<dbReference type="EC" id="6.3.5.-" evidence="1"/>
<keyword evidence="1" id="KW-0648">Protein biosynthesis</keyword>
<comment type="function">
    <text evidence="1">Allows the formation of correctly charged Asn-tRNA(Asn) or Gln-tRNA(Gln) through the transamidation of misacylated Asp-tRNA(Asn) or Glu-tRNA(Gln) in organisms which lack either or both of asparaginyl-tRNA or glutaminyl-tRNA synthetases. The reaction takes place in the presence of glutamine and ATP through an activated phospho-Asp-tRNA(Asn) or phospho-Glu-tRNA(Gln).</text>
</comment>
<protein>
    <recommendedName>
        <fullName evidence="1">Aspartyl/glutamyl-tRNA(Asn/Gln) amidotransferase subunit C</fullName>
        <shortName evidence="1">Asp/Glu-ADT subunit C</shortName>
        <ecNumber evidence="1">6.3.5.-</ecNumber>
    </recommendedName>
</protein>
<dbReference type="Pfam" id="PF02686">
    <property type="entry name" value="GatC"/>
    <property type="match status" value="1"/>
</dbReference>
<keyword evidence="1" id="KW-0436">Ligase</keyword>
<dbReference type="OrthoDB" id="9794326at2"/>
<sequence>MSLERSDVEYIAHLARLAIREADIPGYARELSKILAFVEQLAEAPTEGVEPLAHPIDAVQRLRDDVVTETDQRALFQAIAPAVEDGLYLVPKVIE</sequence>
<comment type="subunit">
    <text evidence="1">Heterotrimer of A, B and C subunits.</text>
</comment>
<dbReference type="PANTHER" id="PTHR15004">
    <property type="entry name" value="GLUTAMYL-TRNA(GLN) AMIDOTRANSFERASE SUBUNIT C, MITOCHONDRIAL"/>
    <property type="match status" value="1"/>
</dbReference>
<comment type="catalytic activity">
    <reaction evidence="1">
        <text>L-aspartyl-tRNA(Asn) + L-glutamine + ATP + H2O = L-asparaginyl-tRNA(Asn) + L-glutamate + ADP + phosphate + 2 H(+)</text>
        <dbReference type="Rhea" id="RHEA:14513"/>
        <dbReference type="Rhea" id="RHEA-COMP:9674"/>
        <dbReference type="Rhea" id="RHEA-COMP:9677"/>
        <dbReference type="ChEBI" id="CHEBI:15377"/>
        <dbReference type="ChEBI" id="CHEBI:15378"/>
        <dbReference type="ChEBI" id="CHEBI:29985"/>
        <dbReference type="ChEBI" id="CHEBI:30616"/>
        <dbReference type="ChEBI" id="CHEBI:43474"/>
        <dbReference type="ChEBI" id="CHEBI:58359"/>
        <dbReference type="ChEBI" id="CHEBI:78515"/>
        <dbReference type="ChEBI" id="CHEBI:78516"/>
        <dbReference type="ChEBI" id="CHEBI:456216"/>
    </reaction>
</comment>
<dbReference type="AlphaFoldDB" id="A0A3N1YAM9"/>
<organism evidence="2 3">
    <name type="scientific">Inmirania thermothiophila</name>
    <dbReference type="NCBI Taxonomy" id="1750597"/>
    <lineage>
        <taxon>Bacteria</taxon>
        <taxon>Pseudomonadati</taxon>
        <taxon>Pseudomonadota</taxon>
        <taxon>Gammaproteobacteria</taxon>
        <taxon>Chromatiales</taxon>
        <taxon>Ectothiorhodospiraceae</taxon>
        <taxon>Inmirania</taxon>
    </lineage>
</organism>
<comment type="similarity">
    <text evidence="1">Belongs to the GatC family.</text>
</comment>
<dbReference type="GO" id="GO:0050567">
    <property type="term" value="F:glutaminyl-tRNA synthase (glutamine-hydrolyzing) activity"/>
    <property type="evidence" value="ECO:0007669"/>
    <property type="project" value="UniProtKB-UniRule"/>
</dbReference>
<evidence type="ECO:0000256" key="1">
    <source>
        <dbReference type="HAMAP-Rule" id="MF_00122"/>
    </source>
</evidence>
<evidence type="ECO:0000313" key="3">
    <source>
        <dbReference type="Proteomes" id="UP000276634"/>
    </source>
</evidence>
<name>A0A3N1YAM9_9GAMM</name>
<dbReference type="GO" id="GO:0006450">
    <property type="term" value="P:regulation of translational fidelity"/>
    <property type="evidence" value="ECO:0007669"/>
    <property type="project" value="InterPro"/>
</dbReference>
<dbReference type="GO" id="GO:0006412">
    <property type="term" value="P:translation"/>
    <property type="evidence" value="ECO:0007669"/>
    <property type="project" value="UniProtKB-UniRule"/>
</dbReference>
<proteinExistence type="inferred from homology"/>
<dbReference type="GO" id="GO:0016740">
    <property type="term" value="F:transferase activity"/>
    <property type="evidence" value="ECO:0007669"/>
    <property type="project" value="UniProtKB-KW"/>
</dbReference>
<reference evidence="2 3" key="1">
    <citation type="submission" date="2018-11" db="EMBL/GenBank/DDBJ databases">
        <title>Genomic Encyclopedia of Type Strains, Phase IV (KMG-IV): sequencing the most valuable type-strain genomes for metagenomic binning, comparative biology and taxonomic classification.</title>
        <authorList>
            <person name="Goeker M."/>
        </authorList>
    </citation>
    <scope>NUCLEOTIDE SEQUENCE [LARGE SCALE GENOMIC DNA]</scope>
    <source>
        <strain evidence="2 3">DSM 100275</strain>
    </source>
</reference>
<keyword evidence="3" id="KW-1185">Reference proteome</keyword>
<dbReference type="Gene3D" id="1.10.20.60">
    <property type="entry name" value="Glu-tRNAGln amidotransferase C subunit, N-terminal domain"/>
    <property type="match status" value="1"/>
</dbReference>
<keyword evidence="1" id="KW-0547">Nucleotide-binding</keyword>
<evidence type="ECO:0000313" key="2">
    <source>
        <dbReference type="EMBL" id="ROR34692.1"/>
    </source>
</evidence>
<comment type="catalytic activity">
    <reaction evidence="1">
        <text>L-glutamyl-tRNA(Gln) + L-glutamine + ATP + H2O = L-glutaminyl-tRNA(Gln) + L-glutamate + ADP + phosphate + H(+)</text>
        <dbReference type="Rhea" id="RHEA:17521"/>
        <dbReference type="Rhea" id="RHEA-COMP:9681"/>
        <dbReference type="Rhea" id="RHEA-COMP:9684"/>
        <dbReference type="ChEBI" id="CHEBI:15377"/>
        <dbReference type="ChEBI" id="CHEBI:15378"/>
        <dbReference type="ChEBI" id="CHEBI:29985"/>
        <dbReference type="ChEBI" id="CHEBI:30616"/>
        <dbReference type="ChEBI" id="CHEBI:43474"/>
        <dbReference type="ChEBI" id="CHEBI:58359"/>
        <dbReference type="ChEBI" id="CHEBI:78520"/>
        <dbReference type="ChEBI" id="CHEBI:78521"/>
        <dbReference type="ChEBI" id="CHEBI:456216"/>
    </reaction>
</comment>
<dbReference type="RefSeq" id="WP_123400076.1">
    <property type="nucleotide sequence ID" value="NZ_RJVI01000001.1"/>
</dbReference>
<dbReference type="EMBL" id="RJVI01000001">
    <property type="protein sequence ID" value="ROR34692.1"/>
    <property type="molecule type" value="Genomic_DNA"/>
</dbReference>
<dbReference type="InterPro" id="IPR003837">
    <property type="entry name" value="GatC"/>
</dbReference>
<dbReference type="GO" id="GO:0005524">
    <property type="term" value="F:ATP binding"/>
    <property type="evidence" value="ECO:0007669"/>
    <property type="project" value="UniProtKB-KW"/>
</dbReference>
<dbReference type="GO" id="GO:0070681">
    <property type="term" value="P:glutaminyl-tRNAGln biosynthesis via transamidation"/>
    <property type="evidence" value="ECO:0007669"/>
    <property type="project" value="TreeGrafter"/>
</dbReference>
<dbReference type="HAMAP" id="MF_00122">
    <property type="entry name" value="GatC"/>
    <property type="match status" value="1"/>
</dbReference>
<dbReference type="SUPFAM" id="SSF141000">
    <property type="entry name" value="Glu-tRNAGln amidotransferase C subunit"/>
    <property type="match status" value="1"/>
</dbReference>
<keyword evidence="1" id="KW-0067">ATP-binding</keyword>
<comment type="caution">
    <text evidence="2">The sequence shown here is derived from an EMBL/GenBank/DDBJ whole genome shotgun (WGS) entry which is preliminary data.</text>
</comment>
<dbReference type="PANTHER" id="PTHR15004:SF0">
    <property type="entry name" value="GLUTAMYL-TRNA(GLN) AMIDOTRANSFERASE SUBUNIT C, MITOCHONDRIAL"/>
    <property type="match status" value="1"/>
</dbReference>
<dbReference type="NCBIfam" id="TIGR00135">
    <property type="entry name" value="gatC"/>
    <property type="match status" value="1"/>
</dbReference>
<dbReference type="InterPro" id="IPR036113">
    <property type="entry name" value="Asp/Glu-ADT_sf_sub_c"/>
</dbReference>
<gene>
    <name evidence="1" type="primary">gatC</name>
    <name evidence="2" type="ORF">EDC57_0593</name>
</gene>
<dbReference type="Proteomes" id="UP000276634">
    <property type="component" value="Unassembled WGS sequence"/>
</dbReference>